<dbReference type="Proteomes" id="UP001285908">
    <property type="component" value="Unassembled WGS sequence"/>
</dbReference>
<gene>
    <name evidence="2" type="ORF">B0T23DRAFT_391554</name>
</gene>
<accession>A0AAJ0IED3</accession>
<feature type="compositionally biased region" description="Basic and acidic residues" evidence="1">
    <location>
        <begin position="25"/>
        <end position="46"/>
    </location>
</feature>
<evidence type="ECO:0000313" key="2">
    <source>
        <dbReference type="EMBL" id="KAK3498855.1"/>
    </source>
</evidence>
<feature type="region of interest" description="Disordered" evidence="1">
    <location>
        <begin position="25"/>
        <end position="62"/>
    </location>
</feature>
<proteinExistence type="predicted"/>
<feature type="compositionally biased region" description="Polar residues" evidence="1">
    <location>
        <begin position="111"/>
        <end position="120"/>
    </location>
</feature>
<dbReference type="EMBL" id="JAULSX010000001">
    <property type="protein sequence ID" value="KAK3498855.1"/>
    <property type="molecule type" value="Genomic_DNA"/>
</dbReference>
<dbReference type="AlphaFoldDB" id="A0AAJ0IED3"/>
<comment type="caution">
    <text evidence="2">The sequence shown here is derived from an EMBL/GenBank/DDBJ whole genome shotgun (WGS) entry which is preliminary data.</text>
</comment>
<feature type="region of interest" description="Disordered" evidence="1">
    <location>
        <begin position="111"/>
        <end position="132"/>
    </location>
</feature>
<dbReference type="RefSeq" id="XP_062696488.1">
    <property type="nucleotide sequence ID" value="XM_062837949.1"/>
</dbReference>
<dbReference type="GeneID" id="87875571"/>
<feature type="compositionally biased region" description="Basic residues" evidence="1">
    <location>
        <begin position="47"/>
        <end position="59"/>
    </location>
</feature>
<reference evidence="2 3" key="1">
    <citation type="journal article" date="2023" name="Mol. Phylogenet. Evol.">
        <title>Genome-scale phylogeny and comparative genomics of the fungal order Sordariales.</title>
        <authorList>
            <person name="Hensen N."/>
            <person name="Bonometti L."/>
            <person name="Westerberg I."/>
            <person name="Brannstrom I.O."/>
            <person name="Guillou S."/>
            <person name="Cros-Aarteil S."/>
            <person name="Calhoun S."/>
            <person name="Haridas S."/>
            <person name="Kuo A."/>
            <person name="Mondo S."/>
            <person name="Pangilinan J."/>
            <person name="Riley R."/>
            <person name="LaButti K."/>
            <person name="Andreopoulos B."/>
            <person name="Lipzen A."/>
            <person name="Chen C."/>
            <person name="Yan M."/>
            <person name="Daum C."/>
            <person name="Ng V."/>
            <person name="Clum A."/>
            <person name="Steindorff A."/>
            <person name="Ohm R.A."/>
            <person name="Martin F."/>
            <person name="Silar P."/>
            <person name="Natvig D.O."/>
            <person name="Lalanne C."/>
            <person name="Gautier V."/>
            <person name="Ament-Velasquez S.L."/>
            <person name="Kruys A."/>
            <person name="Hutchinson M.I."/>
            <person name="Powell A.J."/>
            <person name="Barry K."/>
            <person name="Miller A.N."/>
            <person name="Grigoriev I.V."/>
            <person name="Debuchy R."/>
            <person name="Gladieux P."/>
            <person name="Hiltunen Thoren M."/>
            <person name="Johannesson H."/>
        </authorList>
    </citation>
    <scope>NUCLEOTIDE SEQUENCE [LARGE SCALE GENOMIC DNA]</scope>
    <source>
        <strain evidence="2 3">FGSC 10403</strain>
    </source>
</reference>
<name>A0AAJ0IED3_9PEZI</name>
<evidence type="ECO:0000313" key="3">
    <source>
        <dbReference type="Proteomes" id="UP001285908"/>
    </source>
</evidence>
<protein>
    <submittedName>
        <fullName evidence="2">Uncharacterized protein</fullName>
    </submittedName>
</protein>
<evidence type="ECO:0000256" key="1">
    <source>
        <dbReference type="SAM" id="MobiDB-lite"/>
    </source>
</evidence>
<sequence>MNCINELHNLRPYVDKCEKPPHIRMLDIGGDKEMTKQKDKDRDKDKAHKTRQGKGHSKYRCSTSRIKQRKICDTALNGQYRWVMPGVIDSSPLTSYLPIVGQRLPTYASRMMSTERSSGKGTAVRIDDSKCN</sequence>
<keyword evidence="3" id="KW-1185">Reference proteome</keyword>
<organism evidence="2 3">
    <name type="scientific">Neurospora hispaniola</name>
    <dbReference type="NCBI Taxonomy" id="588809"/>
    <lineage>
        <taxon>Eukaryota</taxon>
        <taxon>Fungi</taxon>
        <taxon>Dikarya</taxon>
        <taxon>Ascomycota</taxon>
        <taxon>Pezizomycotina</taxon>
        <taxon>Sordariomycetes</taxon>
        <taxon>Sordariomycetidae</taxon>
        <taxon>Sordariales</taxon>
        <taxon>Sordariaceae</taxon>
        <taxon>Neurospora</taxon>
    </lineage>
</organism>